<dbReference type="OrthoDB" id="5233393at2759"/>
<evidence type="ECO:0000313" key="3">
    <source>
        <dbReference type="EMBL" id="KAH7305777.1"/>
    </source>
</evidence>
<evidence type="ECO:0000259" key="2">
    <source>
        <dbReference type="Pfam" id="PF08450"/>
    </source>
</evidence>
<evidence type="ECO:0000313" key="4">
    <source>
        <dbReference type="Proteomes" id="UP000813444"/>
    </source>
</evidence>
<dbReference type="Proteomes" id="UP000813444">
    <property type="component" value="Unassembled WGS sequence"/>
</dbReference>
<dbReference type="EMBL" id="JAGPNK010000017">
    <property type="protein sequence ID" value="KAH7305777.1"/>
    <property type="molecule type" value="Genomic_DNA"/>
</dbReference>
<dbReference type="SUPFAM" id="SSF63829">
    <property type="entry name" value="Calcium-dependent phosphotriesterase"/>
    <property type="match status" value="1"/>
</dbReference>
<accession>A0A8K0SGD1</accession>
<feature type="domain" description="SMP-30/Gluconolactonase/LRE-like region" evidence="2">
    <location>
        <begin position="210"/>
        <end position="308"/>
    </location>
</feature>
<evidence type="ECO:0000256" key="1">
    <source>
        <dbReference type="SAM" id="SignalP"/>
    </source>
</evidence>
<keyword evidence="4" id="KW-1185">Reference proteome</keyword>
<dbReference type="InterPro" id="IPR052998">
    <property type="entry name" value="Hetero-Diels-Alderase-like"/>
</dbReference>
<name>A0A8K0SGD1_9HYPO</name>
<dbReference type="Pfam" id="PF08450">
    <property type="entry name" value="SGL"/>
    <property type="match status" value="1"/>
</dbReference>
<feature type="chain" id="PRO_5035480171" description="SMP-30/Gluconolactonase/LRE-like region domain-containing protein" evidence="1">
    <location>
        <begin position="20"/>
        <end position="322"/>
    </location>
</feature>
<dbReference type="PANTHER" id="PTHR42060:SF1">
    <property type="entry name" value="NHL REPEAT-CONTAINING PROTEIN"/>
    <property type="match status" value="1"/>
</dbReference>
<dbReference type="InterPro" id="IPR013658">
    <property type="entry name" value="SGL"/>
</dbReference>
<organism evidence="3 4">
    <name type="scientific">Stachybotrys elegans</name>
    <dbReference type="NCBI Taxonomy" id="80388"/>
    <lineage>
        <taxon>Eukaryota</taxon>
        <taxon>Fungi</taxon>
        <taxon>Dikarya</taxon>
        <taxon>Ascomycota</taxon>
        <taxon>Pezizomycotina</taxon>
        <taxon>Sordariomycetes</taxon>
        <taxon>Hypocreomycetidae</taxon>
        <taxon>Hypocreales</taxon>
        <taxon>Stachybotryaceae</taxon>
        <taxon>Stachybotrys</taxon>
    </lineage>
</organism>
<reference evidence="3" key="1">
    <citation type="journal article" date="2021" name="Nat. Commun.">
        <title>Genetic determinants of endophytism in the Arabidopsis root mycobiome.</title>
        <authorList>
            <person name="Mesny F."/>
            <person name="Miyauchi S."/>
            <person name="Thiergart T."/>
            <person name="Pickel B."/>
            <person name="Atanasova L."/>
            <person name="Karlsson M."/>
            <person name="Huettel B."/>
            <person name="Barry K.W."/>
            <person name="Haridas S."/>
            <person name="Chen C."/>
            <person name="Bauer D."/>
            <person name="Andreopoulos W."/>
            <person name="Pangilinan J."/>
            <person name="LaButti K."/>
            <person name="Riley R."/>
            <person name="Lipzen A."/>
            <person name="Clum A."/>
            <person name="Drula E."/>
            <person name="Henrissat B."/>
            <person name="Kohler A."/>
            <person name="Grigoriev I.V."/>
            <person name="Martin F.M."/>
            <person name="Hacquard S."/>
        </authorList>
    </citation>
    <scope>NUCLEOTIDE SEQUENCE</scope>
    <source>
        <strain evidence="3">MPI-CAGE-CH-0235</strain>
    </source>
</reference>
<keyword evidence="1" id="KW-0732">Signal</keyword>
<proteinExistence type="predicted"/>
<feature type="signal peptide" evidence="1">
    <location>
        <begin position="1"/>
        <end position="19"/>
    </location>
</feature>
<protein>
    <recommendedName>
        <fullName evidence="2">SMP-30/Gluconolactonase/LRE-like region domain-containing protein</fullName>
    </recommendedName>
</protein>
<comment type="caution">
    <text evidence="3">The sequence shown here is derived from an EMBL/GenBank/DDBJ whole genome shotgun (WGS) entry which is preliminary data.</text>
</comment>
<dbReference type="PANTHER" id="PTHR42060">
    <property type="entry name" value="NHL REPEAT-CONTAINING PROTEIN-RELATED"/>
    <property type="match status" value="1"/>
</dbReference>
<sequence length="322" mass="34743">MRSDFVFAAASLLSQHAMSASNCAPGPQTRQLVELPGVFIENVAVRENGDIIMTTFDDGRIYTVTPSSPNPEARVAVQLEGLNALTGIVEVAPDVFAVAANIVDKEVWEFVVGATRIALVDFTPVRLSQDGTPAVDYILDLGDFGVSSINGMTSLPSQPNILLGADSVTGQVWRMDILSRKVELAFLDEDLVPGPSGPLSLSVNGVHAYKDHLYYTNSNAQTFGRVPIDRFGRQTGQSQVFLRTSNSTLLPDDFAIDQDGNALVAYWPNTLMKITSGGQDITPLVETLVNPTAVALNKDGRKAYIVTAGESRQRGRLVEVEF</sequence>
<gene>
    <name evidence="3" type="ORF">B0I35DRAFT_443271</name>
</gene>
<dbReference type="AlphaFoldDB" id="A0A8K0SGD1"/>
<dbReference type="Gene3D" id="2.120.10.30">
    <property type="entry name" value="TolB, C-terminal domain"/>
    <property type="match status" value="1"/>
</dbReference>
<dbReference type="InterPro" id="IPR011042">
    <property type="entry name" value="6-blade_b-propeller_TolB-like"/>
</dbReference>